<comment type="caution">
    <text evidence="2">The sequence shown here is derived from an EMBL/GenBank/DDBJ whole genome shotgun (WGS) entry which is preliminary data.</text>
</comment>
<evidence type="ECO:0000259" key="1">
    <source>
        <dbReference type="PROSITE" id="PS51094"/>
    </source>
</evidence>
<reference evidence="2 3" key="1">
    <citation type="submission" date="2021-03" db="EMBL/GenBank/DDBJ databases">
        <title>Genomic Encyclopedia of Type Strains, Phase IV (KMG-IV): sequencing the most valuable type-strain genomes for metagenomic binning, comparative biology and taxonomic classification.</title>
        <authorList>
            <person name="Goeker M."/>
        </authorList>
    </citation>
    <scope>NUCLEOTIDE SEQUENCE [LARGE SCALE GENOMIC DNA]</scope>
    <source>
        <strain evidence="2 3">DSM 101872</strain>
    </source>
</reference>
<dbReference type="SUPFAM" id="SSF55804">
    <property type="entry name" value="Phoshotransferase/anion transport protein"/>
    <property type="match status" value="1"/>
</dbReference>
<name>A0ABS4MDJ7_9LACO</name>
<dbReference type="EMBL" id="JAGGLU010000002">
    <property type="protein sequence ID" value="MBP2057452.1"/>
    <property type="molecule type" value="Genomic_DNA"/>
</dbReference>
<dbReference type="InterPro" id="IPR002178">
    <property type="entry name" value="PTS_EIIA_type-2_dom"/>
</dbReference>
<dbReference type="InterPro" id="IPR016152">
    <property type="entry name" value="PTrfase/Anion_transptr"/>
</dbReference>
<dbReference type="Proteomes" id="UP001519292">
    <property type="component" value="Unassembled WGS sequence"/>
</dbReference>
<dbReference type="Pfam" id="PF00359">
    <property type="entry name" value="PTS_EIIA_2"/>
    <property type="match status" value="1"/>
</dbReference>
<evidence type="ECO:0000313" key="2">
    <source>
        <dbReference type="EMBL" id="MBP2057452.1"/>
    </source>
</evidence>
<dbReference type="Gene3D" id="3.40.930.10">
    <property type="entry name" value="Mannitol-specific EII, Chain A"/>
    <property type="match status" value="1"/>
</dbReference>
<accession>A0ABS4MDJ7</accession>
<evidence type="ECO:0000313" key="3">
    <source>
        <dbReference type="Proteomes" id="UP001519292"/>
    </source>
</evidence>
<protein>
    <submittedName>
        <fullName evidence="2">PTS system galactitol-specific IIA component</fullName>
    </submittedName>
</protein>
<sequence length="160" mass="18423">MASEDLFREDAVFVTDKTDRSEIFKDVYQKLLEMNLVKGDFIDNIIEREEKYPTGILTRPLSRELPNVAIPHTEGKFVNTRLIVPVALKNSVIFNNMVNPTEELPVKFLFMILNDDPDKHANILARIMDFLADSSPDDLNELFNSTSPAIIYQMLEENFK</sequence>
<dbReference type="InterPro" id="IPR051541">
    <property type="entry name" value="PTS_SugarTrans_NitroReg"/>
</dbReference>
<feature type="domain" description="PTS EIIA type-2" evidence="1">
    <location>
        <begin position="4"/>
        <end position="158"/>
    </location>
</feature>
<dbReference type="PROSITE" id="PS51094">
    <property type="entry name" value="PTS_EIIA_TYPE_2"/>
    <property type="match status" value="1"/>
</dbReference>
<keyword evidence="3" id="KW-1185">Reference proteome</keyword>
<gene>
    <name evidence="2" type="ORF">J2Z60_000616</name>
</gene>
<dbReference type="PANTHER" id="PTHR47738">
    <property type="entry name" value="PTS SYSTEM FRUCTOSE-LIKE EIIA COMPONENT-RELATED"/>
    <property type="match status" value="1"/>
</dbReference>
<dbReference type="PANTHER" id="PTHR47738:SF3">
    <property type="entry name" value="PHOSPHOTRANSFERASE SYSTEM MANNITOL_FRUCTOSE-SPECIFIC IIA DOMAIN CONTAINING PROTEIN"/>
    <property type="match status" value="1"/>
</dbReference>
<organism evidence="2 3">
    <name type="scientific">Lactobacillus colini</name>
    <dbReference type="NCBI Taxonomy" id="1819254"/>
    <lineage>
        <taxon>Bacteria</taxon>
        <taxon>Bacillati</taxon>
        <taxon>Bacillota</taxon>
        <taxon>Bacilli</taxon>
        <taxon>Lactobacillales</taxon>
        <taxon>Lactobacillaceae</taxon>
        <taxon>Lactobacillus</taxon>
    </lineage>
</organism>
<dbReference type="CDD" id="cd00211">
    <property type="entry name" value="PTS_IIA_fru"/>
    <property type="match status" value="1"/>
</dbReference>
<proteinExistence type="predicted"/>
<dbReference type="RefSeq" id="WP_209686191.1">
    <property type="nucleotide sequence ID" value="NZ_JAGGLU010000002.1"/>
</dbReference>